<dbReference type="Proteomes" id="UP000677244">
    <property type="component" value="Unassembled WGS sequence"/>
</dbReference>
<feature type="domain" description="OLD protein-like TOPRIM" evidence="2">
    <location>
        <begin position="383"/>
        <end position="448"/>
    </location>
</feature>
<dbReference type="Pfam" id="PF13175">
    <property type="entry name" value="AAA_15"/>
    <property type="match status" value="1"/>
</dbReference>
<dbReference type="InterPro" id="IPR051396">
    <property type="entry name" value="Bact_Antivir_Def_Nuclease"/>
</dbReference>
<dbReference type="Pfam" id="PF20469">
    <property type="entry name" value="OLD-like_TOPRIM"/>
    <property type="match status" value="1"/>
</dbReference>
<feature type="domain" description="Endonuclease GajA/Old nuclease/RecF-like AAA" evidence="1">
    <location>
        <begin position="1"/>
        <end position="330"/>
    </location>
</feature>
<dbReference type="InterPro" id="IPR041685">
    <property type="entry name" value="AAA_GajA/Old/RecF-like"/>
</dbReference>
<dbReference type="InterPro" id="IPR034139">
    <property type="entry name" value="TOPRIM_OLD"/>
</dbReference>
<dbReference type="Gene3D" id="3.40.50.300">
    <property type="entry name" value="P-loop containing nucleotide triphosphate hydrolases"/>
    <property type="match status" value="1"/>
</dbReference>
<evidence type="ECO:0000259" key="1">
    <source>
        <dbReference type="Pfam" id="PF13175"/>
    </source>
</evidence>
<dbReference type="CDD" id="cd00267">
    <property type="entry name" value="ABC_ATPase"/>
    <property type="match status" value="1"/>
</dbReference>
<evidence type="ECO:0000313" key="3">
    <source>
        <dbReference type="EMBL" id="MBO9200237.1"/>
    </source>
</evidence>
<reference evidence="3 4" key="1">
    <citation type="submission" date="2021-03" db="EMBL/GenBank/DDBJ databases">
        <title>Assistant Professor.</title>
        <authorList>
            <person name="Huq M.A."/>
        </authorList>
    </citation>
    <scope>NUCLEOTIDE SEQUENCE [LARGE SCALE GENOMIC DNA]</scope>
    <source>
        <strain evidence="3 4">MAH-29</strain>
    </source>
</reference>
<organism evidence="3 4">
    <name type="scientific">Niastella soli</name>
    <dbReference type="NCBI Taxonomy" id="2821487"/>
    <lineage>
        <taxon>Bacteria</taxon>
        <taxon>Pseudomonadati</taxon>
        <taxon>Bacteroidota</taxon>
        <taxon>Chitinophagia</taxon>
        <taxon>Chitinophagales</taxon>
        <taxon>Chitinophagaceae</taxon>
        <taxon>Niastella</taxon>
    </lineage>
</organism>
<dbReference type="PANTHER" id="PTHR43581:SF2">
    <property type="entry name" value="EXCINUCLEASE ATPASE SUBUNIT"/>
    <property type="match status" value="1"/>
</dbReference>
<dbReference type="SUPFAM" id="SSF52540">
    <property type="entry name" value="P-loop containing nucleoside triphosphate hydrolases"/>
    <property type="match status" value="1"/>
</dbReference>
<dbReference type="InterPro" id="IPR027417">
    <property type="entry name" value="P-loop_NTPase"/>
</dbReference>
<dbReference type="PANTHER" id="PTHR43581">
    <property type="entry name" value="ATP/GTP PHOSPHATASE"/>
    <property type="match status" value="1"/>
</dbReference>
<dbReference type="EMBL" id="JAGHKO010000001">
    <property type="protein sequence ID" value="MBO9200237.1"/>
    <property type="molecule type" value="Genomic_DNA"/>
</dbReference>
<dbReference type="RefSeq" id="WP_209138290.1">
    <property type="nucleotide sequence ID" value="NZ_JAGHKO010000001.1"/>
</dbReference>
<evidence type="ECO:0000259" key="2">
    <source>
        <dbReference type="Pfam" id="PF20469"/>
    </source>
</evidence>
<name>A0ABS3YQR3_9BACT</name>
<keyword evidence="4" id="KW-1185">Reference proteome</keyword>
<comment type="caution">
    <text evidence="3">The sequence shown here is derived from an EMBL/GenBank/DDBJ whole genome shotgun (WGS) entry which is preliminary data.</text>
</comment>
<proteinExistence type="predicted"/>
<gene>
    <name evidence="3" type="ORF">J7I42_08205</name>
</gene>
<sequence length="586" mass="68273">MKLKQLEIKSRFKNLVDFVIDFSNRSGTTVLIGNNGSGKSNILEAISSIFAGLYDRRFNPSFNYSIDYEINNYDVSITYEDGEYDFRVNGNAENIRNEYLPSQVICSYSGEENRIWKKYYWPFYEEYIKAIRGATLPNSRMVYVNKYYWNIALLILHFHDFDVFTDIRDFCQKTLAINTIKQIKFTFDTDKIRDYLKNPNPITAFISAINPNSDEVVPMSLNDFKGQTNHLNEKDLFRYLAASFMPKDDKLITKIDFVYNNSLDSDDLSEGEKKFLLLVLILEVVADENSLILLDEPDSHIHLSRKEDIRSLICKYVNRENIITTHSPTLTHNFDLKHIVMLTKKQNNDAQIESKEKQEIVYELTKGIWSYQEQNIFLSSQNDILLVEGKSDETFIRKALEVLQQSNPRYSNLRFEFLPCGGADGVKLVISKFKPAFGQHIIALFDADKAGWDSINKIFERQRNPYNNTNFGKYRTKDSVYVAVFPKRKFYRGDDNFNIEDYFSKQLLTKYVLDTFKNLSSIVTKDHLKRKLERECNSFPDDEFKHFSILFDLLLEIKSKPSIVQQQQPNTHVNTQIIAANAAQTP</sequence>
<accession>A0ABS3YQR3</accession>
<protein>
    <submittedName>
        <fullName evidence="3">AAA family ATPase</fullName>
    </submittedName>
</protein>
<evidence type="ECO:0000313" key="4">
    <source>
        <dbReference type="Proteomes" id="UP000677244"/>
    </source>
</evidence>